<sequence>MTHALILGNSHTVALRHAWSALGERHPRHRIDFFVAPQPQFKYLRGDGRVFGVPTGRSDKPGVTRMVERLNGRVRIDVTDFDLVLLVGFGNPYTQLAELMLASDIDGLREVGAPTRLSRAAFEAICRHIAEASMNANLFKRVASRPLVLLERSRPDETCLRSEDPRYAAWRGIADSPEGVDAVLTAYSAVFATVVAEMGATLIPQPRETIQPNGLTAARFSLGSISLTGGQPHPEGDHLHLNAAYGEICLAHIFDFLDSFGAPALVARS</sequence>
<accession>A0A2W5NE88</accession>
<dbReference type="AlphaFoldDB" id="A0A2W5NE88"/>
<name>A0A2W5NE88_RHOSU</name>
<evidence type="ECO:0000313" key="2">
    <source>
        <dbReference type="Proteomes" id="UP000249185"/>
    </source>
</evidence>
<protein>
    <submittedName>
        <fullName evidence="1">Uncharacterized protein</fullName>
    </submittedName>
</protein>
<evidence type="ECO:0000313" key="1">
    <source>
        <dbReference type="EMBL" id="PZQ51474.1"/>
    </source>
</evidence>
<dbReference type="Proteomes" id="UP000249185">
    <property type="component" value="Unassembled WGS sequence"/>
</dbReference>
<proteinExistence type="predicted"/>
<dbReference type="EMBL" id="QFPW01000002">
    <property type="protein sequence ID" value="PZQ51474.1"/>
    <property type="molecule type" value="Genomic_DNA"/>
</dbReference>
<gene>
    <name evidence="1" type="ORF">DI556_04755</name>
</gene>
<organism evidence="1 2">
    <name type="scientific">Rhodovulum sulfidophilum</name>
    <name type="common">Rhodobacter sulfidophilus</name>
    <dbReference type="NCBI Taxonomy" id="35806"/>
    <lineage>
        <taxon>Bacteria</taxon>
        <taxon>Pseudomonadati</taxon>
        <taxon>Pseudomonadota</taxon>
        <taxon>Alphaproteobacteria</taxon>
        <taxon>Rhodobacterales</taxon>
        <taxon>Paracoccaceae</taxon>
        <taxon>Rhodovulum</taxon>
    </lineage>
</organism>
<reference evidence="1 2" key="1">
    <citation type="submission" date="2017-08" db="EMBL/GenBank/DDBJ databases">
        <title>Infants hospitalized years apart are colonized by the same room-sourced microbial strains.</title>
        <authorList>
            <person name="Brooks B."/>
            <person name="Olm M.R."/>
            <person name="Firek B.A."/>
            <person name="Baker R."/>
            <person name="Thomas B.C."/>
            <person name="Morowitz M.J."/>
            <person name="Banfield J.F."/>
        </authorList>
    </citation>
    <scope>NUCLEOTIDE SEQUENCE [LARGE SCALE GENOMIC DNA]</scope>
    <source>
        <strain evidence="1">S2_005_002_R2_34</strain>
    </source>
</reference>
<comment type="caution">
    <text evidence="1">The sequence shown here is derived from an EMBL/GenBank/DDBJ whole genome shotgun (WGS) entry which is preliminary data.</text>
</comment>